<feature type="region of interest" description="Disordered" evidence="1">
    <location>
        <begin position="68"/>
        <end position="89"/>
    </location>
</feature>
<sequence>MAPSSSSPGWSFTLDELKTGVVCCFICRDTKLVVHGLTPVFVGDKDDLPPAVNEYSLYDYARFVHGQQPTPQQGTDVDESSSNTENEPLEKEDAILLPCGHLLGKTCLGVWKGVCNRNGKRLSCPTCRIDLVPPPTLEAIRCKRHRLIWPVNIGQAPAQGKPSMREVLIERMGQRPQGLDPHKEAALSCTECDLTREAVKQEISKRCAHSQ</sequence>
<feature type="compositionally biased region" description="Polar residues" evidence="1">
    <location>
        <begin position="68"/>
        <end position="86"/>
    </location>
</feature>
<keyword evidence="3" id="KW-1185">Reference proteome</keyword>
<name>A0AAN7B2W6_9PEZI</name>
<evidence type="ECO:0000313" key="2">
    <source>
        <dbReference type="EMBL" id="KAK4208284.1"/>
    </source>
</evidence>
<reference evidence="2" key="2">
    <citation type="submission" date="2023-05" db="EMBL/GenBank/DDBJ databases">
        <authorList>
            <consortium name="Lawrence Berkeley National Laboratory"/>
            <person name="Steindorff A."/>
            <person name="Hensen N."/>
            <person name="Bonometti L."/>
            <person name="Westerberg I."/>
            <person name="Brannstrom I.O."/>
            <person name="Guillou S."/>
            <person name="Cros-Aarteil S."/>
            <person name="Calhoun S."/>
            <person name="Haridas S."/>
            <person name="Kuo A."/>
            <person name="Mondo S."/>
            <person name="Pangilinan J."/>
            <person name="Riley R."/>
            <person name="Labutti K."/>
            <person name="Andreopoulos B."/>
            <person name="Lipzen A."/>
            <person name="Chen C."/>
            <person name="Yanf M."/>
            <person name="Daum C."/>
            <person name="Ng V."/>
            <person name="Clum A."/>
            <person name="Ohm R."/>
            <person name="Martin F."/>
            <person name="Silar P."/>
            <person name="Natvig D."/>
            <person name="Lalanne C."/>
            <person name="Gautier V."/>
            <person name="Ament-Velasquez S.L."/>
            <person name="Kruys A."/>
            <person name="Hutchinson M.I."/>
            <person name="Powell A.J."/>
            <person name="Barry K."/>
            <person name="Miller A.N."/>
            <person name="Grigoriev I.V."/>
            <person name="Debuchy R."/>
            <person name="Gladieux P."/>
            <person name="Thoren M.H."/>
            <person name="Johannesson H."/>
        </authorList>
    </citation>
    <scope>NUCLEOTIDE SEQUENCE</scope>
    <source>
        <strain evidence="2">PSN293</strain>
    </source>
</reference>
<evidence type="ECO:0000313" key="3">
    <source>
        <dbReference type="Proteomes" id="UP001301769"/>
    </source>
</evidence>
<reference evidence="2" key="1">
    <citation type="journal article" date="2023" name="Mol. Phylogenet. Evol.">
        <title>Genome-scale phylogeny and comparative genomics of the fungal order Sordariales.</title>
        <authorList>
            <person name="Hensen N."/>
            <person name="Bonometti L."/>
            <person name="Westerberg I."/>
            <person name="Brannstrom I.O."/>
            <person name="Guillou S."/>
            <person name="Cros-Aarteil S."/>
            <person name="Calhoun S."/>
            <person name="Haridas S."/>
            <person name="Kuo A."/>
            <person name="Mondo S."/>
            <person name="Pangilinan J."/>
            <person name="Riley R."/>
            <person name="LaButti K."/>
            <person name="Andreopoulos B."/>
            <person name="Lipzen A."/>
            <person name="Chen C."/>
            <person name="Yan M."/>
            <person name="Daum C."/>
            <person name="Ng V."/>
            <person name="Clum A."/>
            <person name="Steindorff A."/>
            <person name="Ohm R.A."/>
            <person name="Martin F."/>
            <person name="Silar P."/>
            <person name="Natvig D.O."/>
            <person name="Lalanne C."/>
            <person name="Gautier V."/>
            <person name="Ament-Velasquez S.L."/>
            <person name="Kruys A."/>
            <person name="Hutchinson M.I."/>
            <person name="Powell A.J."/>
            <person name="Barry K."/>
            <person name="Miller A.N."/>
            <person name="Grigoriev I.V."/>
            <person name="Debuchy R."/>
            <person name="Gladieux P."/>
            <person name="Hiltunen Thoren M."/>
            <person name="Johannesson H."/>
        </authorList>
    </citation>
    <scope>NUCLEOTIDE SEQUENCE</scope>
    <source>
        <strain evidence="2">PSN293</strain>
    </source>
</reference>
<protein>
    <recommendedName>
        <fullName evidence="4">RING-type domain-containing protein</fullName>
    </recommendedName>
</protein>
<evidence type="ECO:0000256" key="1">
    <source>
        <dbReference type="SAM" id="MobiDB-lite"/>
    </source>
</evidence>
<organism evidence="2 3">
    <name type="scientific">Rhypophila decipiens</name>
    <dbReference type="NCBI Taxonomy" id="261697"/>
    <lineage>
        <taxon>Eukaryota</taxon>
        <taxon>Fungi</taxon>
        <taxon>Dikarya</taxon>
        <taxon>Ascomycota</taxon>
        <taxon>Pezizomycotina</taxon>
        <taxon>Sordariomycetes</taxon>
        <taxon>Sordariomycetidae</taxon>
        <taxon>Sordariales</taxon>
        <taxon>Naviculisporaceae</taxon>
        <taxon>Rhypophila</taxon>
    </lineage>
</organism>
<dbReference type="InterPro" id="IPR013083">
    <property type="entry name" value="Znf_RING/FYVE/PHD"/>
</dbReference>
<dbReference type="Proteomes" id="UP001301769">
    <property type="component" value="Unassembled WGS sequence"/>
</dbReference>
<dbReference type="EMBL" id="MU858250">
    <property type="protein sequence ID" value="KAK4208284.1"/>
    <property type="molecule type" value="Genomic_DNA"/>
</dbReference>
<proteinExistence type="predicted"/>
<evidence type="ECO:0008006" key="4">
    <source>
        <dbReference type="Google" id="ProtNLM"/>
    </source>
</evidence>
<gene>
    <name evidence="2" type="ORF">QBC37DRAFT_379230</name>
</gene>
<dbReference type="SUPFAM" id="SSF57850">
    <property type="entry name" value="RING/U-box"/>
    <property type="match status" value="1"/>
</dbReference>
<dbReference type="Gene3D" id="3.30.40.10">
    <property type="entry name" value="Zinc/RING finger domain, C3HC4 (zinc finger)"/>
    <property type="match status" value="1"/>
</dbReference>
<comment type="caution">
    <text evidence="2">The sequence shown here is derived from an EMBL/GenBank/DDBJ whole genome shotgun (WGS) entry which is preliminary data.</text>
</comment>
<dbReference type="AlphaFoldDB" id="A0AAN7B2W6"/>
<accession>A0AAN7B2W6</accession>